<sequence length="467" mass="49455">MGQTRPFCDLIEAWKEFLSEFGDSCRNEHPQSTPTFGNQNFQGSFKTSAFGSANFTNNPPDYKNSPVKSKLITSDDIISDLESFPPWRYTCYGFNDSTPLIISGTDISFEELRLRYYESVQLNNIEYYNEFVRQADAKISEKINEVIQNPKLYANNANQNLSNSNPLSTTVSAFSSANKDSSAAFTSSSSFGASNSFHNGSTSSPFSSKFSKPQSAFASSTSSFLQPSNNPSSTNFSFASAFGSTPAVSNSGVAGGFGGFNKTGFGSSIETSNSLAAPAFGTSSLAFGSSGVETPSFGTSAFSGAANSQNTNSTFGSNAFPALNATTNTTMNSVNSAFSTTSAFGNKSAFGSNSNPASGSAFGTSSAFTSNTPFGLTSVLGASSAFTSNSAFLNNLKKEIFSKNIVNGIYESHSQFGPDVDSIKKCISGDFPTSSVSSENIEAYKNPEFQLHKIPEVPPPYELISPS</sequence>
<gene>
    <name evidence="3" type="ORF">AYI68_g6486</name>
</gene>
<reference evidence="3 4" key="1">
    <citation type="journal article" date="2016" name="Mol. Biol. Evol.">
        <title>Genome-Wide Survey of Gut Fungi (Harpellales) Reveals the First Horizontally Transferred Ubiquitin Gene from a Mosquito Host.</title>
        <authorList>
            <person name="Wang Y."/>
            <person name="White M.M."/>
            <person name="Kvist S."/>
            <person name="Moncalvo J.M."/>
        </authorList>
    </citation>
    <scope>NUCLEOTIDE SEQUENCE [LARGE SCALE GENOMIC DNA]</scope>
    <source>
        <strain evidence="3 4">ALG-7-W6</strain>
    </source>
</reference>
<dbReference type="InterPro" id="IPR051767">
    <property type="entry name" value="Nucleoporin_NUP42"/>
</dbReference>
<dbReference type="STRING" id="133383.A0A1R0GRE3"/>
<evidence type="ECO:0000256" key="1">
    <source>
        <dbReference type="ARBA" id="ARBA00004123"/>
    </source>
</evidence>
<dbReference type="OrthoDB" id="20729at2759"/>
<comment type="caution">
    <text evidence="3">The sequence shown here is derived from an EMBL/GenBank/DDBJ whole genome shotgun (WGS) entry which is preliminary data.</text>
</comment>
<organism evidence="3 4">
    <name type="scientific">Smittium mucronatum</name>
    <dbReference type="NCBI Taxonomy" id="133383"/>
    <lineage>
        <taxon>Eukaryota</taxon>
        <taxon>Fungi</taxon>
        <taxon>Fungi incertae sedis</taxon>
        <taxon>Zoopagomycota</taxon>
        <taxon>Kickxellomycotina</taxon>
        <taxon>Harpellomycetes</taxon>
        <taxon>Harpellales</taxon>
        <taxon>Legeriomycetaceae</taxon>
        <taxon>Smittium</taxon>
    </lineage>
</organism>
<dbReference type="AlphaFoldDB" id="A0A1R0GRE3"/>
<proteinExistence type="predicted"/>
<evidence type="ECO:0000313" key="3">
    <source>
        <dbReference type="EMBL" id="OLY79446.1"/>
    </source>
</evidence>
<comment type="subcellular location">
    <subcellularLocation>
        <location evidence="1">Nucleus</location>
    </subcellularLocation>
</comment>
<keyword evidence="4" id="KW-1185">Reference proteome</keyword>
<evidence type="ECO:0000313" key="4">
    <source>
        <dbReference type="Proteomes" id="UP000187455"/>
    </source>
</evidence>
<protein>
    <submittedName>
        <fullName evidence="3">Nucleoporin-like protein 2</fullName>
    </submittedName>
</protein>
<name>A0A1R0GRE3_9FUNG</name>
<dbReference type="Proteomes" id="UP000187455">
    <property type="component" value="Unassembled WGS sequence"/>
</dbReference>
<keyword evidence="2" id="KW-0539">Nucleus</keyword>
<dbReference type="PANTHER" id="PTHR46527:SF1">
    <property type="entry name" value="NUCLEOPORIN NUP42"/>
    <property type="match status" value="1"/>
</dbReference>
<accession>A0A1R0GRE3</accession>
<dbReference type="PANTHER" id="PTHR46527">
    <property type="entry name" value="NUCLEOPORIN-LIKE PROTEIN 2"/>
    <property type="match status" value="1"/>
</dbReference>
<dbReference type="GO" id="GO:0005634">
    <property type="term" value="C:nucleus"/>
    <property type="evidence" value="ECO:0007669"/>
    <property type="project" value="UniProtKB-SubCell"/>
</dbReference>
<dbReference type="EMBL" id="LSSL01004446">
    <property type="protein sequence ID" value="OLY79446.1"/>
    <property type="molecule type" value="Genomic_DNA"/>
</dbReference>
<evidence type="ECO:0000256" key="2">
    <source>
        <dbReference type="ARBA" id="ARBA00023242"/>
    </source>
</evidence>